<dbReference type="Proteomes" id="UP000319671">
    <property type="component" value="Unassembled WGS sequence"/>
</dbReference>
<dbReference type="InterPro" id="IPR001753">
    <property type="entry name" value="Enoyl-CoA_hydra/iso"/>
</dbReference>
<evidence type="ECO:0000313" key="1">
    <source>
        <dbReference type="EMBL" id="TWE05075.1"/>
    </source>
</evidence>
<sequence>MTVDFSIQNGIAKVLLDHRPLNILSEKVKEELTEAFHIIAGNSEVRVILFVAEGDHFSCGANLKEFPDRIANKSAGEVWTRGHEMLAEVMNAPQPTIAYIQGNALGGGAELASAFDIRIFSSTAQIGYPEVLRGVFPGNGGLERLIFLVGPAKAMDLVLTGKPISAEKALHIGIASEIVESSDGLRKAEELAQYMANLPGVTLKAIKKAINLYTYDSSTYMDKGKELFYMLHETQDVKEAVSAFLEKRVASFVHK</sequence>
<proteinExistence type="predicted"/>
<dbReference type="EMBL" id="VIVN01000003">
    <property type="protein sequence ID" value="TWE05075.1"/>
    <property type="molecule type" value="Genomic_DNA"/>
</dbReference>
<comment type="caution">
    <text evidence="1">The sequence shown here is derived from an EMBL/GenBank/DDBJ whole genome shotgun (WGS) entry which is preliminary data.</text>
</comment>
<dbReference type="SUPFAM" id="SSF52096">
    <property type="entry name" value="ClpP/crotonase"/>
    <property type="match status" value="1"/>
</dbReference>
<dbReference type="Gene3D" id="3.90.226.10">
    <property type="entry name" value="2-enoyl-CoA Hydratase, Chain A, domain 1"/>
    <property type="match status" value="1"/>
</dbReference>
<organism evidence="1 2">
    <name type="scientific">Neobacillus bataviensis</name>
    <dbReference type="NCBI Taxonomy" id="220685"/>
    <lineage>
        <taxon>Bacteria</taxon>
        <taxon>Bacillati</taxon>
        <taxon>Bacillota</taxon>
        <taxon>Bacilli</taxon>
        <taxon>Bacillales</taxon>
        <taxon>Bacillaceae</taxon>
        <taxon>Neobacillus</taxon>
    </lineage>
</organism>
<dbReference type="InterPro" id="IPR029045">
    <property type="entry name" value="ClpP/crotonase-like_dom_sf"/>
</dbReference>
<keyword evidence="2" id="KW-1185">Reference proteome</keyword>
<accession>A0A561DNZ0</accession>
<evidence type="ECO:0000313" key="2">
    <source>
        <dbReference type="Proteomes" id="UP000319671"/>
    </source>
</evidence>
<gene>
    <name evidence="1" type="ORF">FB550_103250</name>
</gene>
<dbReference type="PANTHER" id="PTHR11941">
    <property type="entry name" value="ENOYL-COA HYDRATASE-RELATED"/>
    <property type="match status" value="1"/>
</dbReference>
<dbReference type="GO" id="GO:0006635">
    <property type="term" value="P:fatty acid beta-oxidation"/>
    <property type="evidence" value="ECO:0007669"/>
    <property type="project" value="TreeGrafter"/>
</dbReference>
<dbReference type="AlphaFoldDB" id="A0A561DNZ0"/>
<dbReference type="CDD" id="cd06558">
    <property type="entry name" value="crotonase-like"/>
    <property type="match status" value="1"/>
</dbReference>
<reference evidence="1 2" key="1">
    <citation type="submission" date="2019-06" db="EMBL/GenBank/DDBJ databases">
        <title>Sorghum-associated microbial communities from plants grown in Nebraska, USA.</title>
        <authorList>
            <person name="Schachtman D."/>
        </authorList>
    </citation>
    <scope>NUCLEOTIDE SEQUENCE [LARGE SCALE GENOMIC DNA]</scope>
    <source>
        <strain evidence="1 2">2482</strain>
    </source>
</reference>
<dbReference type="RefSeq" id="WP_144563588.1">
    <property type="nucleotide sequence ID" value="NZ_VIVN01000003.1"/>
</dbReference>
<dbReference type="GO" id="GO:0003824">
    <property type="term" value="F:catalytic activity"/>
    <property type="evidence" value="ECO:0007669"/>
    <property type="project" value="UniProtKB-ARBA"/>
</dbReference>
<name>A0A561DNZ0_9BACI</name>
<protein>
    <submittedName>
        <fullName evidence="1">Enoyl-CoA hydratase/carnithine racemase</fullName>
    </submittedName>
</protein>
<dbReference type="PANTHER" id="PTHR11941:SF54">
    <property type="entry name" value="ENOYL-COA HYDRATASE, MITOCHONDRIAL"/>
    <property type="match status" value="1"/>
</dbReference>
<dbReference type="Pfam" id="PF00378">
    <property type="entry name" value="ECH_1"/>
    <property type="match status" value="1"/>
</dbReference>